<dbReference type="AlphaFoldDB" id="A0A6J3MFJ1"/>
<dbReference type="Proteomes" id="UP000504637">
    <property type="component" value="Unplaced"/>
</dbReference>
<comment type="subcellular location">
    <subcellularLocation>
        <location evidence="1">Membrane</location>
        <topology evidence="1">Multi-pass membrane protein</topology>
    </subcellularLocation>
</comment>
<feature type="region of interest" description="Disordered" evidence="6">
    <location>
        <begin position="366"/>
        <end position="394"/>
    </location>
</feature>
<dbReference type="OrthoDB" id="10266980at2759"/>
<evidence type="ECO:0000256" key="5">
    <source>
        <dbReference type="PROSITE-ProRule" id="PRU00205"/>
    </source>
</evidence>
<feature type="transmembrane region" description="Helical" evidence="7">
    <location>
        <begin position="277"/>
        <end position="300"/>
    </location>
</feature>
<evidence type="ECO:0000256" key="2">
    <source>
        <dbReference type="ARBA" id="ARBA00022692"/>
    </source>
</evidence>
<feature type="transmembrane region" description="Helical" evidence="7">
    <location>
        <begin position="171"/>
        <end position="192"/>
    </location>
</feature>
<dbReference type="PROSITE" id="PS50922">
    <property type="entry name" value="TLC"/>
    <property type="match status" value="1"/>
</dbReference>
<feature type="transmembrane region" description="Helical" evidence="7">
    <location>
        <begin position="204"/>
        <end position="231"/>
    </location>
</feature>
<dbReference type="PANTHER" id="PTHR13439">
    <property type="entry name" value="CT120 PROTEIN"/>
    <property type="match status" value="1"/>
</dbReference>
<dbReference type="RefSeq" id="XP_033462678.1">
    <property type="nucleotide sequence ID" value="XM_033604345.1"/>
</dbReference>
<reference evidence="10" key="3">
    <citation type="submission" date="2025-08" db="UniProtKB">
        <authorList>
            <consortium name="RefSeq"/>
        </authorList>
    </citation>
    <scope>IDENTIFICATION</scope>
    <source>
        <strain evidence="10">CBS 342.82</strain>
    </source>
</reference>
<keyword evidence="2 5" id="KW-0812">Transmembrane</keyword>
<dbReference type="GO" id="GO:0016020">
    <property type="term" value="C:membrane"/>
    <property type="evidence" value="ECO:0007669"/>
    <property type="project" value="UniProtKB-SubCell"/>
</dbReference>
<proteinExistence type="predicted"/>
<dbReference type="PANTHER" id="PTHR13439:SF0">
    <property type="entry name" value="TOPOISOMERASE I DAMAGE AFFECTED PROTEIN 4"/>
    <property type="match status" value="1"/>
</dbReference>
<keyword evidence="3 7" id="KW-1133">Transmembrane helix</keyword>
<gene>
    <name evidence="10" type="ORF">K489DRAFT_378173</name>
</gene>
<evidence type="ECO:0000256" key="6">
    <source>
        <dbReference type="SAM" id="MobiDB-lite"/>
    </source>
</evidence>
<keyword evidence="4 5" id="KW-0472">Membrane</keyword>
<accession>A0A6J3MFJ1</accession>
<dbReference type="SMART" id="SM00724">
    <property type="entry name" value="TLC"/>
    <property type="match status" value="1"/>
</dbReference>
<feature type="transmembrane region" description="Helical" evidence="7">
    <location>
        <begin position="74"/>
        <end position="95"/>
    </location>
</feature>
<evidence type="ECO:0000256" key="1">
    <source>
        <dbReference type="ARBA" id="ARBA00004141"/>
    </source>
</evidence>
<name>A0A6J3MFJ1_9PEZI</name>
<feature type="compositionally biased region" description="Polar residues" evidence="6">
    <location>
        <begin position="366"/>
        <end position="388"/>
    </location>
</feature>
<keyword evidence="9" id="KW-1185">Reference proteome</keyword>
<dbReference type="InterPro" id="IPR050846">
    <property type="entry name" value="TLCD"/>
</dbReference>
<evidence type="ECO:0000313" key="10">
    <source>
        <dbReference type="RefSeq" id="XP_033462678.1"/>
    </source>
</evidence>
<feature type="domain" description="TLC" evidence="8">
    <location>
        <begin position="69"/>
        <end position="312"/>
    </location>
</feature>
<protein>
    <submittedName>
        <fullName evidence="10">DUF887-domain-containing protein</fullName>
    </submittedName>
</protein>
<dbReference type="GO" id="GO:0055088">
    <property type="term" value="P:lipid homeostasis"/>
    <property type="evidence" value="ECO:0007669"/>
    <property type="project" value="TreeGrafter"/>
</dbReference>
<evidence type="ECO:0000256" key="4">
    <source>
        <dbReference type="ARBA" id="ARBA00023136"/>
    </source>
</evidence>
<dbReference type="GO" id="GO:0005783">
    <property type="term" value="C:endoplasmic reticulum"/>
    <property type="evidence" value="ECO:0007669"/>
    <property type="project" value="TreeGrafter"/>
</dbReference>
<feature type="transmembrane region" description="Helical" evidence="7">
    <location>
        <begin position="36"/>
        <end position="54"/>
    </location>
</feature>
<reference evidence="10" key="2">
    <citation type="submission" date="2020-04" db="EMBL/GenBank/DDBJ databases">
        <authorList>
            <consortium name="NCBI Genome Project"/>
        </authorList>
    </citation>
    <scope>NUCLEOTIDE SEQUENCE</scope>
    <source>
        <strain evidence="10">CBS 342.82</strain>
    </source>
</reference>
<feature type="transmembrane region" description="Helical" evidence="7">
    <location>
        <begin position="115"/>
        <end position="134"/>
    </location>
</feature>
<organism evidence="10">
    <name type="scientific">Dissoconium aciculare CBS 342.82</name>
    <dbReference type="NCBI Taxonomy" id="1314786"/>
    <lineage>
        <taxon>Eukaryota</taxon>
        <taxon>Fungi</taxon>
        <taxon>Dikarya</taxon>
        <taxon>Ascomycota</taxon>
        <taxon>Pezizomycotina</taxon>
        <taxon>Dothideomycetes</taxon>
        <taxon>Dothideomycetidae</taxon>
        <taxon>Mycosphaerellales</taxon>
        <taxon>Dissoconiaceae</taxon>
        <taxon>Dissoconium</taxon>
    </lineage>
</organism>
<reference evidence="10" key="1">
    <citation type="submission" date="2020-01" db="EMBL/GenBank/DDBJ databases">
        <authorList>
            <consortium name="DOE Joint Genome Institute"/>
            <person name="Haridas S."/>
            <person name="Albert R."/>
            <person name="Binder M."/>
            <person name="Bloem J."/>
            <person name="Labutti K."/>
            <person name="Salamov A."/>
            <person name="Andreopoulos B."/>
            <person name="Baker S.E."/>
            <person name="Barry K."/>
            <person name="Bills G."/>
            <person name="Bluhm B.H."/>
            <person name="Cannon C."/>
            <person name="Castanera R."/>
            <person name="Culley D.E."/>
            <person name="Daum C."/>
            <person name="Ezra D."/>
            <person name="Gonzalez J.B."/>
            <person name="Henrissat B."/>
            <person name="Kuo A."/>
            <person name="Liang C."/>
            <person name="Lipzen A."/>
            <person name="Lutzoni F."/>
            <person name="Magnuson J."/>
            <person name="Mondo S."/>
            <person name="Nolan M."/>
            <person name="Ohm R."/>
            <person name="Pangilinan J."/>
            <person name="Park H.-J."/>
            <person name="Ramirez L."/>
            <person name="Alfaro M."/>
            <person name="Sun H."/>
            <person name="Tritt A."/>
            <person name="Yoshinaga Y."/>
            <person name="Zwiers L.-H."/>
            <person name="Turgeon B.G."/>
            <person name="Goodwin S.B."/>
            <person name="Spatafora J.W."/>
            <person name="Crous P.W."/>
            <person name="Grigoriev I.V."/>
        </authorList>
    </citation>
    <scope>NUCLEOTIDE SEQUENCE</scope>
    <source>
        <strain evidence="10">CBS 342.82</strain>
    </source>
</reference>
<sequence>MRDPFPVEAPEWLIRVVQPYAEAAGFPSLSLHAHEAIFAFLMYTFVNEVVSPIGSRLICPNIYNNFSRRTQINWNVHVTSFFQSVLISAFSLWIIFFDEDRAAMRARSNYEDRVWGYDGMNGLCQSFALGYFVWDFIICVWRVDIFGWGMVAHAISALSVFSFGYRPFVYFYAPVFLLYELSSPFLNVHWFCDKVNLTGSTIQAVNGALLTGTFFGCRLIWGNISSILVFYDIFRGVRYGNSQHITTARPSYTPAELLAIARDGDGQRMAFATESSIPLWLAAIYLASNLTLNSLNVFWFGKMIQTIRKRFDPPFGTKGVGPEVIHWEPQEQSTLAALEGDVAITALDHEHTRRLKLGRQISSAPGTVLQEKTQPNGSKSIEVQGSRTVRSRKA</sequence>
<evidence type="ECO:0000256" key="3">
    <source>
        <dbReference type="ARBA" id="ARBA00022989"/>
    </source>
</evidence>
<dbReference type="GeneID" id="54362145"/>
<feature type="transmembrane region" description="Helical" evidence="7">
    <location>
        <begin position="146"/>
        <end position="165"/>
    </location>
</feature>
<evidence type="ECO:0000259" key="8">
    <source>
        <dbReference type="PROSITE" id="PS50922"/>
    </source>
</evidence>
<evidence type="ECO:0000313" key="9">
    <source>
        <dbReference type="Proteomes" id="UP000504637"/>
    </source>
</evidence>
<dbReference type="Pfam" id="PF03798">
    <property type="entry name" value="TRAM_LAG1_CLN8"/>
    <property type="match status" value="1"/>
</dbReference>
<evidence type="ECO:0000256" key="7">
    <source>
        <dbReference type="SAM" id="Phobius"/>
    </source>
</evidence>
<dbReference type="InterPro" id="IPR006634">
    <property type="entry name" value="TLC-dom"/>
</dbReference>